<feature type="transmembrane region" description="Helical" evidence="2">
    <location>
        <begin position="314"/>
        <end position="332"/>
    </location>
</feature>
<dbReference type="Pfam" id="PF07690">
    <property type="entry name" value="MFS_1"/>
    <property type="match status" value="1"/>
</dbReference>
<dbReference type="EMBL" id="CARXXK010000005">
    <property type="protein sequence ID" value="CAI6368131.1"/>
    <property type="molecule type" value="Genomic_DNA"/>
</dbReference>
<name>A0AAV0XJ44_9HEMI</name>
<evidence type="ECO:0008006" key="5">
    <source>
        <dbReference type="Google" id="ProtNLM"/>
    </source>
</evidence>
<evidence type="ECO:0000313" key="3">
    <source>
        <dbReference type="EMBL" id="CAI6368131.1"/>
    </source>
</evidence>
<dbReference type="PANTHER" id="PTHR11360">
    <property type="entry name" value="MONOCARBOXYLATE TRANSPORTER"/>
    <property type="match status" value="1"/>
</dbReference>
<feature type="compositionally biased region" description="Acidic residues" evidence="1">
    <location>
        <begin position="436"/>
        <end position="452"/>
    </location>
</feature>
<accession>A0AAV0XJ44</accession>
<keyword evidence="2" id="KW-1133">Transmembrane helix</keyword>
<feature type="transmembrane region" description="Helical" evidence="2">
    <location>
        <begin position="532"/>
        <end position="552"/>
    </location>
</feature>
<dbReference type="PANTHER" id="PTHR11360:SF306">
    <property type="entry name" value="RE01051P"/>
    <property type="match status" value="1"/>
</dbReference>
<dbReference type="GO" id="GO:0008028">
    <property type="term" value="F:monocarboxylic acid transmembrane transporter activity"/>
    <property type="evidence" value="ECO:0007669"/>
    <property type="project" value="TreeGrafter"/>
</dbReference>
<comment type="caution">
    <text evidence="3">The sequence shown here is derived from an EMBL/GenBank/DDBJ whole genome shotgun (WGS) entry which is preliminary data.</text>
</comment>
<reference evidence="3 4" key="1">
    <citation type="submission" date="2023-01" db="EMBL/GenBank/DDBJ databases">
        <authorList>
            <person name="Whitehead M."/>
        </authorList>
    </citation>
    <scope>NUCLEOTIDE SEQUENCE [LARGE SCALE GENOMIC DNA]</scope>
</reference>
<feature type="compositionally biased region" description="Polar residues" evidence="1">
    <location>
        <begin position="425"/>
        <end position="435"/>
    </location>
</feature>
<dbReference type="SUPFAM" id="SSF103473">
    <property type="entry name" value="MFS general substrate transporter"/>
    <property type="match status" value="1"/>
</dbReference>
<evidence type="ECO:0000256" key="1">
    <source>
        <dbReference type="SAM" id="MobiDB-lite"/>
    </source>
</evidence>
<feature type="transmembrane region" description="Helical" evidence="2">
    <location>
        <begin position="645"/>
        <end position="665"/>
    </location>
</feature>
<proteinExistence type="predicted"/>
<protein>
    <recommendedName>
        <fullName evidence="5">Monocarboxylate transporter</fullName>
    </recommendedName>
</protein>
<keyword evidence="2" id="KW-0472">Membrane</keyword>
<dbReference type="InterPro" id="IPR011701">
    <property type="entry name" value="MFS"/>
</dbReference>
<dbReference type="Gene3D" id="1.20.1250.20">
    <property type="entry name" value="MFS general substrate transporter like domains"/>
    <property type="match status" value="1"/>
</dbReference>
<feature type="transmembrane region" description="Helical" evidence="2">
    <location>
        <begin position="280"/>
        <end position="302"/>
    </location>
</feature>
<sequence length="682" mass="73545">MMSSRNNRLLAMATSGVNNQDRNTINYCKEKIPKKPSVCRNLNNSFLTQVNTSKTKQVLEWLNQSESTRISDETVTKIYKTIKTSNDTEGVENFKKYGDCLNENAVDVPKQCIMNETDESICYQEIGITDVYENLDTVENIINSIPEDLLALVQNEDQCYSEIHHENVTNTDGFYELNSEKDPSVIFGTSESGSDEHNLLHTDTEALFGTLESTTAINEINGNNNESNLNKRKKKPSTKGSLSCLLCKLISHRAVTFWGGLLASGGMMYSSFANSISHLYISYGVMVGFGAGLCYSAGILIINEYFDKHRGLANGFSLAGTAIGALAMPPYLEFLTFSYGYRGGILIVSGMMLNTLACSLTYKPAIVDGDGAVQQDEVTYTRPIASSTPTPTSINARAVATTAFKAATDLYYAAVVSSPSPPLLKSQTTAAALSSTDDEDNDDDEDDEDDDEKSLKNTRWWRWLRWRHPQFGATPAAEFLAVSVVHAISHLAYATAAPARAAALQLAAAEAAGRFLAPTASDLLSPGGSASIYLYAAVVAVGGTVLLTGAATAESDADPFQWPLRSAVHAQWSASLVMAFGMASGAAVGLEPLVAVRALGREQLAASCSATLLCKGAAQLAVDLFLRQSFPSRGGHWPPISPCVFYTLGSVLVATASAWTAAFLVKRHYTSKTGCNRYVRTA</sequence>
<dbReference type="AlphaFoldDB" id="A0AAV0XJ44"/>
<feature type="region of interest" description="Disordered" evidence="1">
    <location>
        <begin position="420"/>
        <end position="454"/>
    </location>
</feature>
<dbReference type="Proteomes" id="UP001160148">
    <property type="component" value="Unassembled WGS sequence"/>
</dbReference>
<organism evidence="3 4">
    <name type="scientific">Macrosiphum euphorbiae</name>
    <name type="common">potato aphid</name>
    <dbReference type="NCBI Taxonomy" id="13131"/>
    <lineage>
        <taxon>Eukaryota</taxon>
        <taxon>Metazoa</taxon>
        <taxon>Ecdysozoa</taxon>
        <taxon>Arthropoda</taxon>
        <taxon>Hexapoda</taxon>
        <taxon>Insecta</taxon>
        <taxon>Pterygota</taxon>
        <taxon>Neoptera</taxon>
        <taxon>Paraneoptera</taxon>
        <taxon>Hemiptera</taxon>
        <taxon>Sternorrhyncha</taxon>
        <taxon>Aphidomorpha</taxon>
        <taxon>Aphidoidea</taxon>
        <taxon>Aphididae</taxon>
        <taxon>Macrosiphini</taxon>
        <taxon>Macrosiphum</taxon>
    </lineage>
</organism>
<keyword evidence="2" id="KW-0812">Transmembrane</keyword>
<gene>
    <name evidence="3" type="ORF">MEUPH1_LOCUS22525</name>
</gene>
<keyword evidence="4" id="KW-1185">Reference proteome</keyword>
<dbReference type="InterPro" id="IPR036259">
    <property type="entry name" value="MFS_trans_sf"/>
</dbReference>
<evidence type="ECO:0000256" key="2">
    <source>
        <dbReference type="SAM" id="Phobius"/>
    </source>
</evidence>
<evidence type="ECO:0000313" key="4">
    <source>
        <dbReference type="Proteomes" id="UP001160148"/>
    </source>
</evidence>
<dbReference type="InterPro" id="IPR050327">
    <property type="entry name" value="Proton-linked_MCT"/>
</dbReference>